<dbReference type="Proteomes" id="UP000267516">
    <property type="component" value="Segment"/>
</dbReference>
<proteinExistence type="predicted"/>
<sequence length="79" mass="8950">MPSASYFSYNALNSSPWTSERPGHSWGHIRDQFFPAFTLSMKRSDTQIAGKRSLVLKSSLPAFFLQSIKSFTSRCQSEI</sequence>
<evidence type="ECO:0000313" key="1">
    <source>
        <dbReference type="EMBL" id="ATU83845.1"/>
    </source>
</evidence>
<accession>A0A2D3I636</accession>
<name>A0A2D3I636_9VIRU</name>
<reference evidence="1" key="1">
    <citation type="journal article" date="2018" name="Aquaculture">
        <title>Complete genome sequence of a white spot syndrome virus associated with a disease incursion in Australia.</title>
        <authorList>
            <person name="Oakey J."/>
            <person name="Smith C.S."/>
        </authorList>
    </citation>
    <scope>NUCLEOTIDE SEQUENCE [LARGE SCALE GENOMIC DNA]</scope>
    <source>
        <strain evidence="1">WSSV-AU</strain>
    </source>
</reference>
<organism evidence="1">
    <name type="scientific">White spot syndrome virus</name>
    <dbReference type="NCBI Taxonomy" id="342409"/>
    <lineage>
        <taxon>Viruses</taxon>
        <taxon>Viruses incertae sedis</taxon>
        <taxon>Naldaviricetes</taxon>
        <taxon>Nimaviridae</taxon>
        <taxon>Whispovirus</taxon>
    </lineage>
</organism>
<dbReference type="EMBL" id="MF768985">
    <property type="protein sequence ID" value="ATU83845.1"/>
    <property type="molecule type" value="Genomic_DNA"/>
</dbReference>
<protein>
    <submittedName>
        <fullName evidence="1">ORF226</fullName>
    </submittedName>
</protein>